<gene>
    <name evidence="3" type="ORF">AK830_g8547</name>
</gene>
<proteinExistence type="predicted"/>
<name>A0A0P7AU60_9HYPO</name>
<keyword evidence="2" id="KW-0812">Transmembrane</keyword>
<comment type="caution">
    <text evidence="3">The sequence shown here is derived from an EMBL/GenBank/DDBJ whole genome shotgun (WGS) entry which is preliminary data.</text>
</comment>
<dbReference type="Proteomes" id="UP000050424">
    <property type="component" value="Unassembled WGS sequence"/>
</dbReference>
<evidence type="ECO:0000256" key="2">
    <source>
        <dbReference type="SAM" id="Phobius"/>
    </source>
</evidence>
<evidence type="ECO:0000313" key="3">
    <source>
        <dbReference type="EMBL" id="KPM38048.1"/>
    </source>
</evidence>
<dbReference type="EMBL" id="LKCW01000146">
    <property type="protein sequence ID" value="KPM38048.1"/>
    <property type="molecule type" value="Genomic_DNA"/>
</dbReference>
<organism evidence="3 4">
    <name type="scientific">Neonectria ditissima</name>
    <dbReference type="NCBI Taxonomy" id="78410"/>
    <lineage>
        <taxon>Eukaryota</taxon>
        <taxon>Fungi</taxon>
        <taxon>Dikarya</taxon>
        <taxon>Ascomycota</taxon>
        <taxon>Pezizomycotina</taxon>
        <taxon>Sordariomycetes</taxon>
        <taxon>Hypocreomycetidae</taxon>
        <taxon>Hypocreales</taxon>
        <taxon>Nectriaceae</taxon>
        <taxon>Neonectria</taxon>
    </lineage>
</organism>
<feature type="compositionally biased region" description="Polar residues" evidence="1">
    <location>
        <begin position="176"/>
        <end position="185"/>
    </location>
</feature>
<feature type="region of interest" description="Disordered" evidence="1">
    <location>
        <begin position="248"/>
        <end position="295"/>
    </location>
</feature>
<accession>A0A0P7AU60</accession>
<feature type="compositionally biased region" description="Polar residues" evidence="1">
    <location>
        <begin position="193"/>
        <end position="208"/>
    </location>
</feature>
<feature type="compositionally biased region" description="Polar residues" evidence="1">
    <location>
        <begin position="264"/>
        <end position="292"/>
    </location>
</feature>
<evidence type="ECO:0000256" key="1">
    <source>
        <dbReference type="SAM" id="MobiDB-lite"/>
    </source>
</evidence>
<evidence type="ECO:0000313" key="4">
    <source>
        <dbReference type="Proteomes" id="UP000050424"/>
    </source>
</evidence>
<sequence length="354" mass="37895">MRAPKPKLLTLDTPKKTTAIAVREAASRATKETLVTTYTMAPDNTCGFISGSSDRPALCPSFLSCMWEQEIHGRAGCGNASVFLSRSRCLDAEAAEDLERCDEQCKRDTGIIKCTHDTAPSCFTFVFPSSISLLVCSDTDNFDLVLFNAVDEPTRSFSTFVDARTTGSRTDAETEISFTSQQTDATSRERRSGSTSKRPATSTASGESADNESLPIGAIVGGAVGGLAVVSLLVLGIVFVQRYSKKPKDGISSSLGPDAPYRQALSSPLEDSTQAAKANENPLDSETLQHSGVSPPFLAVASDSQARQMEQEVSDTPPDVPHLTRPISHLLPTAHELMGDSSQRYHDVIHEMGG</sequence>
<feature type="region of interest" description="Disordered" evidence="1">
    <location>
        <begin position="171"/>
        <end position="212"/>
    </location>
</feature>
<keyword evidence="2" id="KW-1133">Transmembrane helix</keyword>
<keyword evidence="2" id="KW-0472">Membrane</keyword>
<dbReference type="OrthoDB" id="5100468at2759"/>
<feature type="transmembrane region" description="Helical" evidence="2">
    <location>
        <begin position="216"/>
        <end position="240"/>
    </location>
</feature>
<dbReference type="STRING" id="78410.A0A0P7AU60"/>
<dbReference type="AlphaFoldDB" id="A0A0P7AU60"/>
<protein>
    <submittedName>
        <fullName evidence="3">Uncharacterized protein</fullName>
    </submittedName>
</protein>
<keyword evidence="4" id="KW-1185">Reference proteome</keyword>
<reference evidence="3 4" key="1">
    <citation type="submission" date="2015-09" db="EMBL/GenBank/DDBJ databases">
        <title>Draft genome of a European isolate of the apple canker pathogen Neonectria ditissima.</title>
        <authorList>
            <person name="Gomez-Cortecero A."/>
            <person name="Harrison R.J."/>
            <person name="Armitage A.D."/>
        </authorList>
    </citation>
    <scope>NUCLEOTIDE SEQUENCE [LARGE SCALE GENOMIC DNA]</scope>
    <source>
        <strain evidence="3 4">R09/05</strain>
    </source>
</reference>